<protein>
    <submittedName>
        <fullName evidence="1">Uncharacterized protein</fullName>
    </submittedName>
</protein>
<gene>
    <name evidence="1" type="ORF">BIFGAL_03017</name>
</gene>
<accession>D1NRR8</accession>
<evidence type="ECO:0000313" key="2">
    <source>
        <dbReference type="Proteomes" id="UP000003656"/>
    </source>
</evidence>
<organism evidence="1 2">
    <name type="scientific">Bifidobacterium gallicum DSM 20093 = LMG 11596</name>
    <dbReference type="NCBI Taxonomy" id="561180"/>
    <lineage>
        <taxon>Bacteria</taxon>
        <taxon>Bacillati</taxon>
        <taxon>Actinomycetota</taxon>
        <taxon>Actinomycetes</taxon>
        <taxon>Bifidobacteriales</taxon>
        <taxon>Bifidobacteriaceae</taxon>
        <taxon>Bifidobacterium</taxon>
    </lineage>
</organism>
<dbReference type="Proteomes" id="UP000003656">
    <property type="component" value="Unassembled WGS sequence"/>
</dbReference>
<evidence type="ECO:0000313" key="1">
    <source>
        <dbReference type="EMBL" id="EFA23907.1"/>
    </source>
</evidence>
<dbReference type="STRING" id="561180.BIFGAL_03017"/>
<comment type="caution">
    <text evidence="1">The sequence shown here is derived from an EMBL/GenBank/DDBJ whole genome shotgun (WGS) entry which is preliminary data.</text>
</comment>
<name>D1NRR8_9BIFI</name>
<proteinExistence type="predicted"/>
<reference evidence="1 2" key="1">
    <citation type="submission" date="2009-11" db="EMBL/GenBank/DDBJ databases">
        <authorList>
            <person name="Weinstock G."/>
            <person name="Sodergren E."/>
            <person name="Clifton S."/>
            <person name="Fulton L."/>
            <person name="Fulton B."/>
            <person name="Courtney L."/>
            <person name="Fronick C."/>
            <person name="Harrison M."/>
            <person name="Strong C."/>
            <person name="Farmer C."/>
            <person name="Delahaunty K."/>
            <person name="Markovic C."/>
            <person name="Hall O."/>
            <person name="Minx P."/>
            <person name="Tomlinson C."/>
            <person name="Mitreva M."/>
            <person name="Nelson J."/>
            <person name="Hou S."/>
            <person name="Wollam A."/>
            <person name="Pepin K.H."/>
            <person name="Johnson M."/>
            <person name="Bhonagiri V."/>
            <person name="Nash W.E."/>
            <person name="Warren W."/>
            <person name="Chinwalla A."/>
            <person name="Mardis E.R."/>
            <person name="Wilson R.K."/>
        </authorList>
    </citation>
    <scope>NUCLEOTIDE SEQUENCE [LARGE SCALE GENOMIC DNA]</scope>
    <source>
        <strain evidence="1 2">DSM 20093</strain>
    </source>
</reference>
<sequence length="44" mass="5249">MPFRRWLRWIACARFANDSNDSYEMNQPGTYCTYHSGEVDEVQC</sequence>
<dbReference type="EMBL" id="ABXB03000001">
    <property type="protein sequence ID" value="EFA23907.1"/>
    <property type="molecule type" value="Genomic_DNA"/>
</dbReference>
<dbReference type="AlphaFoldDB" id="D1NRR8"/>